<accession>A0A8H5CW18</accession>
<feature type="compositionally biased region" description="Basic and acidic residues" evidence="1">
    <location>
        <begin position="137"/>
        <end position="151"/>
    </location>
</feature>
<evidence type="ECO:0000313" key="3">
    <source>
        <dbReference type="EMBL" id="KAF5347707.1"/>
    </source>
</evidence>
<feature type="transmembrane region" description="Helical" evidence="2">
    <location>
        <begin position="15"/>
        <end position="32"/>
    </location>
</feature>
<keyword evidence="2" id="KW-1133">Transmembrane helix</keyword>
<evidence type="ECO:0000256" key="1">
    <source>
        <dbReference type="SAM" id="MobiDB-lite"/>
    </source>
</evidence>
<comment type="caution">
    <text evidence="3">The sequence shown here is derived from an EMBL/GenBank/DDBJ whole genome shotgun (WGS) entry which is preliminary data.</text>
</comment>
<keyword evidence="4" id="KW-1185">Reference proteome</keyword>
<feature type="transmembrane region" description="Helical" evidence="2">
    <location>
        <begin position="67"/>
        <end position="88"/>
    </location>
</feature>
<feature type="transmembrane region" description="Helical" evidence="2">
    <location>
        <begin position="39"/>
        <end position="61"/>
    </location>
</feature>
<dbReference type="AlphaFoldDB" id="A0A8H5CW18"/>
<protein>
    <submittedName>
        <fullName evidence="3">Uncharacterized protein</fullName>
    </submittedName>
</protein>
<evidence type="ECO:0000313" key="4">
    <source>
        <dbReference type="Proteomes" id="UP000559027"/>
    </source>
</evidence>
<keyword evidence="2" id="KW-0472">Membrane</keyword>
<keyword evidence="2" id="KW-0812">Transmembrane</keyword>
<sequence>MNGILILSLFHTDTGIYLPPMLFALFPTFLTVPSSDSLACIFAVLLAQALLTTYETLLAVLSLPLHALYWFGLFCSTLAYDTMFGFSLGAQAIFDYVKDGFVDYAFSLLMALHGVESTGSRECYWSDNISPLSSNEAKLETQKRDNEENKKPVPALPSSTSTVIIKHPGHASLHQQSDVELAHQINPIPTRNPLTISPRITTKTTKPDATCSNAEDYTVIILPSSQHSTTPHIQPILSFTERLRSLVRFTISSQSPGSLPHSPTRSPIKSRLRSISRKFRSRKRTGGLCTSTSGDSLNGLMHNKTGATSPIMVEATERIRGLVLPSDWMPKVGNSTAVVVYRAAKREERYRKLVDKLRKLQSILDCDEY</sequence>
<dbReference type="EMBL" id="JAACJO010000023">
    <property type="protein sequence ID" value="KAF5347707.1"/>
    <property type="molecule type" value="Genomic_DNA"/>
</dbReference>
<reference evidence="3 4" key="1">
    <citation type="journal article" date="2020" name="ISME J.">
        <title>Uncovering the hidden diversity of litter-decomposition mechanisms in mushroom-forming fungi.</title>
        <authorList>
            <person name="Floudas D."/>
            <person name="Bentzer J."/>
            <person name="Ahren D."/>
            <person name="Johansson T."/>
            <person name="Persson P."/>
            <person name="Tunlid A."/>
        </authorList>
    </citation>
    <scope>NUCLEOTIDE SEQUENCE [LARGE SCALE GENOMIC DNA]</scope>
    <source>
        <strain evidence="3 4">CBS 146.42</strain>
    </source>
</reference>
<evidence type="ECO:0000256" key="2">
    <source>
        <dbReference type="SAM" id="Phobius"/>
    </source>
</evidence>
<dbReference type="Proteomes" id="UP000559027">
    <property type="component" value="Unassembled WGS sequence"/>
</dbReference>
<organism evidence="3 4">
    <name type="scientific">Leucocoprinus leucothites</name>
    <dbReference type="NCBI Taxonomy" id="201217"/>
    <lineage>
        <taxon>Eukaryota</taxon>
        <taxon>Fungi</taxon>
        <taxon>Dikarya</taxon>
        <taxon>Basidiomycota</taxon>
        <taxon>Agaricomycotina</taxon>
        <taxon>Agaricomycetes</taxon>
        <taxon>Agaricomycetidae</taxon>
        <taxon>Agaricales</taxon>
        <taxon>Agaricineae</taxon>
        <taxon>Agaricaceae</taxon>
        <taxon>Leucocoprinus</taxon>
    </lineage>
</organism>
<feature type="region of interest" description="Disordered" evidence="1">
    <location>
        <begin position="135"/>
        <end position="159"/>
    </location>
</feature>
<feature type="region of interest" description="Disordered" evidence="1">
    <location>
        <begin position="190"/>
        <end position="209"/>
    </location>
</feature>
<name>A0A8H5CW18_9AGAR</name>
<feature type="compositionally biased region" description="Polar residues" evidence="1">
    <location>
        <begin position="190"/>
        <end position="204"/>
    </location>
</feature>
<gene>
    <name evidence="3" type="ORF">D9756_010328</name>
</gene>
<proteinExistence type="predicted"/>